<evidence type="ECO:0000256" key="3">
    <source>
        <dbReference type="ARBA" id="ARBA00022989"/>
    </source>
</evidence>
<feature type="transmembrane region" description="Helical" evidence="5">
    <location>
        <begin position="80"/>
        <end position="103"/>
    </location>
</feature>
<dbReference type="PANTHER" id="PTHR31465">
    <property type="entry name" value="PROTEIN RTA1-RELATED"/>
    <property type="match status" value="1"/>
</dbReference>
<dbReference type="EMBL" id="CAJVPG010000410">
    <property type="protein sequence ID" value="CAG8402960.1"/>
    <property type="molecule type" value="Genomic_DNA"/>
</dbReference>
<feature type="transmembrane region" description="Helical" evidence="5">
    <location>
        <begin position="12"/>
        <end position="31"/>
    </location>
</feature>
<dbReference type="GO" id="GO:0016020">
    <property type="term" value="C:membrane"/>
    <property type="evidence" value="ECO:0007669"/>
    <property type="project" value="UniProtKB-SubCell"/>
</dbReference>
<feature type="transmembrane region" description="Helical" evidence="5">
    <location>
        <begin position="203"/>
        <end position="223"/>
    </location>
</feature>
<accession>A0A9W4JMI0</accession>
<keyword evidence="7" id="KW-1185">Reference proteome</keyword>
<dbReference type="AlphaFoldDB" id="A0A9W4JMI0"/>
<comment type="caution">
    <text evidence="6">The sequence shown here is derived from an EMBL/GenBank/DDBJ whole genome shotgun (WGS) entry which is preliminary data.</text>
</comment>
<evidence type="ECO:0000256" key="5">
    <source>
        <dbReference type="SAM" id="Phobius"/>
    </source>
</evidence>
<evidence type="ECO:0000256" key="4">
    <source>
        <dbReference type="ARBA" id="ARBA00023136"/>
    </source>
</evidence>
<proteinExistence type="predicted"/>
<evidence type="ECO:0000256" key="2">
    <source>
        <dbReference type="ARBA" id="ARBA00022692"/>
    </source>
</evidence>
<keyword evidence="4 5" id="KW-0472">Membrane</keyword>
<dbReference type="PANTHER" id="PTHR31465:SF1">
    <property type="entry name" value="PROTEIN RTA1-RELATED"/>
    <property type="match status" value="1"/>
</dbReference>
<evidence type="ECO:0008006" key="8">
    <source>
        <dbReference type="Google" id="ProtNLM"/>
    </source>
</evidence>
<keyword evidence="2 5" id="KW-0812">Transmembrane</keyword>
<dbReference type="OrthoDB" id="3358017at2759"/>
<keyword evidence="3 5" id="KW-1133">Transmembrane helix</keyword>
<dbReference type="InterPro" id="IPR007568">
    <property type="entry name" value="RTA1"/>
</dbReference>
<evidence type="ECO:0000313" key="7">
    <source>
        <dbReference type="Proteomes" id="UP001152649"/>
    </source>
</evidence>
<evidence type="ECO:0000256" key="1">
    <source>
        <dbReference type="ARBA" id="ARBA00004141"/>
    </source>
</evidence>
<organism evidence="6 7">
    <name type="scientific">Penicillium salamii</name>
    <dbReference type="NCBI Taxonomy" id="1612424"/>
    <lineage>
        <taxon>Eukaryota</taxon>
        <taxon>Fungi</taxon>
        <taxon>Dikarya</taxon>
        <taxon>Ascomycota</taxon>
        <taxon>Pezizomycotina</taxon>
        <taxon>Eurotiomycetes</taxon>
        <taxon>Eurotiomycetidae</taxon>
        <taxon>Eurotiales</taxon>
        <taxon>Aspergillaceae</taxon>
        <taxon>Penicillium</taxon>
    </lineage>
</organism>
<feature type="transmembrane region" description="Helical" evidence="5">
    <location>
        <begin position="151"/>
        <end position="174"/>
    </location>
</feature>
<sequence>MGSSDYVLYQYTPSLVAAVIFAAIFFLTTAFHLWQRVRSHAKYFNPFIVGGIFQVIGYGARAVSHFHSKSTTVYAIQNLLVLLAPTLYAASIYMVLGRVIIFLRGKHLSYVPVKYLTKIFVLGDVLSFILQGAGGGVMSSGTANLLAVGQWIIVAGLCVQLLFFGAFLVTSICFHCRITRSPTQEAQRTIGNSGFFSRDWRGLLFALYVASILILIRSIYRVVEFVQGNGGYLISHEIFLYVFDAAMMFLVMIVMNFFHPSVVLCDSGVPVPTELKRTSGHSQDESLV</sequence>
<protein>
    <recommendedName>
        <fullName evidence="8">RTA-like protein</fullName>
    </recommendedName>
</protein>
<dbReference type="Proteomes" id="UP001152649">
    <property type="component" value="Unassembled WGS sequence"/>
</dbReference>
<evidence type="ECO:0000313" key="6">
    <source>
        <dbReference type="EMBL" id="CAG8402960.1"/>
    </source>
</evidence>
<feature type="transmembrane region" description="Helical" evidence="5">
    <location>
        <begin position="43"/>
        <end position="60"/>
    </location>
</feature>
<dbReference type="Pfam" id="PF04479">
    <property type="entry name" value="RTA1"/>
    <property type="match status" value="1"/>
</dbReference>
<gene>
    <name evidence="6" type="ORF">PSALAMII_LOCUS7977</name>
</gene>
<name>A0A9W4JMI0_9EURO</name>
<feature type="transmembrane region" description="Helical" evidence="5">
    <location>
        <begin position="115"/>
        <end position="139"/>
    </location>
</feature>
<feature type="transmembrane region" description="Helical" evidence="5">
    <location>
        <begin position="238"/>
        <end position="258"/>
    </location>
</feature>
<reference evidence="6" key="1">
    <citation type="submission" date="2021-07" db="EMBL/GenBank/DDBJ databases">
        <authorList>
            <person name="Branca A.L. A."/>
        </authorList>
    </citation>
    <scope>NUCLEOTIDE SEQUENCE</scope>
</reference>
<comment type="subcellular location">
    <subcellularLocation>
        <location evidence="1">Membrane</location>
        <topology evidence="1">Multi-pass membrane protein</topology>
    </subcellularLocation>
</comment>